<dbReference type="EMBL" id="CM056813">
    <property type="protein sequence ID" value="KAJ8642370.1"/>
    <property type="molecule type" value="Genomic_DNA"/>
</dbReference>
<name>A0ACC2M9P9_PERAE</name>
<sequence length="140" mass="15678">MTFLKYTLHALQFFFTIVLICNDVTGVLLRLCSASQSNGDLGGGVELNKKRKLQERQLVLPSPKHKYRERSCDRENESPITDDNKVEDNTDGSQNDSACGGLEPRESVIDSNSFIEESDNPMSVEAEATPKLVTETYYLD</sequence>
<proteinExistence type="predicted"/>
<accession>A0ACC2M9P9</accession>
<dbReference type="Proteomes" id="UP001234297">
    <property type="component" value="Chromosome 5"/>
</dbReference>
<evidence type="ECO:0000313" key="1">
    <source>
        <dbReference type="EMBL" id="KAJ8642370.1"/>
    </source>
</evidence>
<gene>
    <name evidence="1" type="ORF">MRB53_019064</name>
</gene>
<evidence type="ECO:0000313" key="2">
    <source>
        <dbReference type="Proteomes" id="UP001234297"/>
    </source>
</evidence>
<organism evidence="1 2">
    <name type="scientific">Persea americana</name>
    <name type="common">Avocado</name>
    <dbReference type="NCBI Taxonomy" id="3435"/>
    <lineage>
        <taxon>Eukaryota</taxon>
        <taxon>Viridiplantae</taxon>
        <taxon>Streptophyta</taxon>
        <taxon>Embryophyta</taxon>
        <taxon>Tracheophyta</taxon>
        <taxon>Spermatophyta</taxon>
        <taxon>Magnoliopsida</taxon>
        <taxon>Magnoliidae</taxon>
        <taxon>Laurales</taxon>
        <taxon>Lauraceae</taxon>
        <taxon>Persea</taxon>
    </lineage>
</organism>
<keyword evidence="2" id="KW-1185">Reference proteome</keyword>
<comment type="caution">
    <text evidence="1">The sequence shown here is derived from an EMBL/GenBank/DDBJ whole genome shotgun (WGS) entry which is preliminary data.</text>
</comment>
<protein>
    <submittedName>
        <fullName evidence="1">Uncharacterized protein</fullName>
    </submittedName>
</protein>
<reference evidence="1 2" key="1">
    <citation type="journal article" date="2022" name="Hortic Res">
        <title>A haplotype resolved chromosomal level avocado genome allows analysis of novel avocado genes.</title>
        <authorList>
            <person name="Nath O."/>
            <person name="Fletcher S.J."/>
            <person name="Hayward A."/>
            <person name="Shaw L.M."/>
            <person name="Masouleh A.K."/>
            <person name="Furtado A."/>
            <person name="Henry R.J."/>
            <person name="Mitter N."/>
        </authorList>
    </citation>
    <scope>NUCLEOTIDE SEQUENCE [LARGE SCALE GENOMIC DNA]</scope>
    <source>
        <strain evidence="2">cv. Hass</strain>
    </source>
</reference>